<dbReference type="GO" id="GO:0005886">
    <property type="term" value="C:plasma membrane"/>
    <property type="evidence" value="ECO:0007669"/>
    <property type="project" value="UniProtKB-SubCell"/>
</dbReference>
<gene>
    <name evidence="7" type="ORF">BJL86_2558</name>
</gene>
<feature type="transmembrane region" description="Helical" evidence="5">
    <location>
        <begin position="71"/>
        <end position="89"/>
    </location>
</feature>
<feature type="transmembrane region" description="Helical" evidence="5">
    <location>
        <begin position="239"/>
        <end position="257"/>
    </location>
</feature>
<feature type="transmembrane region" description="Helical" evidence="5">
    <location>
        <begin position="35"/>
        <end position="59"/>
    </location>
</feature>
<keyword evidence="8" id="KW-1185">Reference proteome</keyword>
<evidence type="ECO:0000259" key="6">
    <source>
        <dbReference type="PROSITE" id="PS50850"/>
    </source>
</evidence>
<dbReference type="SUPFAM" id="SSF103473">
    <property type="entry name" value="MFS general substrate transporter"/>
    <property type="match status" value="1"/>
</dbReference>
<dbReference type="InterPro" id="IPR011701">
    <property type="entry name" value="MFS"/>
</dbReference>
<feature type="transmembrane region" description="Helical" evidence="5">
    <location>
        <begin position="301"/>
        <end position="319"/>
    </location>
</feature>
<comment type="subcellular location">
    <subcellularLocation>
        <location evidence="1">Cell membrane</location>
        <topology evidence="1">Multi-pass membrane protein</topology>
    </subcellularLocation>
</comment>
<dbReference type="Proteomes" id="UP000186104">
    <property type="component" value="Chromosome"/>
</dbReference>
<evidence type="ECO:0000256" key="1">
    <source>
        <dbReference type="ARBA" id="ARBA00004651"/>
    </source>
</evidence>
<dbReference type="EMBL" id="CP015961">
    <property type="protein sequence ID" value="ANI93318.1"/>
    <property type="molecule type" value="Genomic_DNA"/>
</dbReference>
<dbReference type="Gene3D" id="1.20.1250.20">
    <property type="entry name" value="MFS general substrate transporter like domains"/>
    <property type="match status" value="1"/>
</dbReference>
<dbReference type="PANTHER" id="PTHR23526:SF4">
    <property type="entry name" value="INTEGRAL MEMBRANE TRANSPORT PROTEIN"/>
    <property type="match status" value="1"/>
</dbReference>
<reference evidence="7 8" key="1">
    <citation type="submission" date="2016-06" db="EMBL/GenBank/DDBJ databases">
        <title>Complete genome sequence of a saline-alkali tolerant type strain Dietzia timorensis ID05-A0528T.</title>
        <authorList>
            <person name="Wu X."/>
        </authorList>
    </citation>
    <scope>NUCLEOTIDE SEQUENCE [LARGE SCALE GENOMIC DNA]</scope>
    <source>
        <strain evidence="7 8">ID05-A0528</strain>
    </source>
</reference>
<feature type="transmembrane region" description="Helical" evidence="5">
    <location>
        <begin position="95"/>
        <end position="113"/>
    </location>
</feature>
<dbReference type="PANTHER" id="PTHR23526">
    <property type="entry name" value="INTEGRAL MEMBRANE TRANSPORT PROTEIN-RELATED"/>
    <property type="match status" value="1"/>
</dbReference>
<proteinExistence type="predicted"/>
<dbReference type="InterPro" id="IPR020846">
    <property type="entry name" value="MFS_dom"/>
</dbReference>
<name>A0A173LNV7_9ACTN</name>
<dbReference type="InterPro" id="IPR036259">
    <property type="entry name" value="MFS_trans_sf"/>
</dbReference>
<accession>A0A173LNV7</accession>
<keyword evidence="2 5" id="KW-0812">Transmembrane</keyword>
<evidence type="ECO:0000256" key="5">
    <source>
        <dbReference type="SAM" id="Phobius"/>
    </source>
</evidence>
<dbReference type="PROSITE" id="PS50850">
    <property type="entry name" value="MFS"/>
    <property type="match status" value="1"/>
</dbReference>
<dbReference type="AlphaFoldDB" id="A0A173LNV7"/>
<evidence type="ECO:0000313" key="8">
    <source>
        <dbReference type="Proteomes" id="UP000186104"/>
    </source>
</evidence>
<keyword evidence="3 5" id="KW-1133">Transmembrane helix</keyword>
<evidence type="ECO:0000313" key="7">
    <source>
        <dbReference type="EMBL" id="ANI93318.1"/>
    </source>
</evidence>
<feature type="domain" description="Major facilitator superfamily (MFS) profile" evidence="6">
    <location>
        <begin position="6"/>
        <end position="413"/>
    </location>
</feature>
<feature type="transmembrane region" description="Helical" evidence="5">
    <location>
        <begin position="269"/>
        <end position="289"/>
    </location>
</feature>
<dbReference type="KEGG" id="dtm:BJL86_2558"/>
<evidence type="ECO:0000256" key="2">
    <source>
        <dbReference type="ARBA" id="ARBA00022692"/>
    </source>
</evidence>
<evidence type="ECO:0000256" key="3">
    <source>
        <dbReference type="ARBA" id="ARBA00022989"/>
    </source>
</evidence>
<organism evidence="7 8">
    <name type="scientific">Dietzia timorensis</name>
    <dbReference type="NCBI Taxonomy" id="499555"/>
    <lineage>
        <taxon>Bacteria</taxon>
        <taxon>Bacillati</taxon>
        <taxon>Actinomycetota</taxon>
        <taxon>Actinomycetes</taxon>
        <taxon>Mycobacteriales</taxon>
        <taxon>Dietziaceae</taxon>
        <taxon>Dietzia</taxon>
    </lineage>
</organism>
<dbReference type="STRING" id="499555.BJL86_2558"/>
<dbReference type="InterPro" id="IPR052528">
    <property type="entry name" value="Sugar_transport-like"/>
</dbReference>
<feature type="transmembrane region" description="Helical" evidence="5">
    <location>
        <begin position="325"/>
        <end position="347"/>
    </location>
</feature>
<feature type="transmembrane region" description="Helical" evidence="5">
    <location>
        <begin position="134"/>
        <end position="159"/>
    </location>
</feature>
<dbReference type="Pfam" id="PF07690">
    <property type="entry name" value="MFS_1"/>
    <property type="match status" value="1"/>
</dbReference>
<sequence>MARPSALQRLLIVTVLFAATFAALRVVLTYRALELGASAAQIGILAAAFSFLPMFVAVSSGRVIDRRGARGMLVLGLSLTVVATAGAVFSPNLGLLGLAHVVIGLGQLWLTIASQSMVTELVPESRFTSGFASLTLLVSVGQAVGSPLIGLVLGGIGSGGLGAGGPEPAGASDGAASSIAAHTIPALWVCFVVLAVALPIALTLPRRVDKDSSPEHAAAEKSKRLSAWTLLRRRGMAPAALSSLVVLAGIELIISYLPVIGEDTGLSPLAVSLLVAVRPLASIISRLWLPQLVERFNPAWMLVANPLLTTPALFILAFVHSPWVMAPLLALIGFWWGLAQPLTMTWVTRIAPARDRSTALSMRLTANRLGQVSVPVAAGALAGALGPGSVFAVVGALSGVSLATMARSLRRELRGGLGREAWDADADSGPELRT</sequence>
<dbReference type="GO" id="GO:0022857">
    <property type="term" value="F:transmembrane transporter activity"/>
    <property type="evidence" value="ECO:0007669"/>
    <property type="project" value="InterPro"/>
</dbReference>
<feature type="transmembrane region" description="Helical" evidence="5">
    <location>
        <begin position="179"/>
        <end position="204"/>
    </location>
</feature>
<protein>
    <submittedName>
        <fullName evidence="7">Putative MFS-type transporter YhjO</fullName>
    </submittedName>
</protein>
<keyword evidence="4 5" id="KW-0472">Membrane</keyword>
<feature type="transmembrane region" description="Helical" evidence="5">
    <location>
        <begin position="368"/>
        <end position="385"/>
    </location>
</feature>
<dbReference type="RefSeq" id="WP_067476601.1">
    <property type="nucleotide sequence ID" value="NZ_CP015961.1"/>
</dbReference>
<evidence type="ECO:0000256" key="4">
    <source>
        <dbReference type="ARBA" id="ARBA00023136"/>
    </source>
</evidence>